<dbReference type="KEGG" id="cei:CEPID_08660"/>
<evidence type="ECO:0000313" key="2">
    <source>
        <dbReference type="EMBL" id="AKK03582.1"/>
    </source>
</evidence>
<feature type="domain" description="Conserved hypothetical protein CHP02391" evidence="1">
    <location>
        <begin position="162"/>
        <end position="282"/>
    </location>
</feature>
<evidence type="ECO:0000313" key="3">
    <source>
        <dbReference type="Proteomes" id="UP000035368"/>
    </source>
</evidence>
<dbReference type="STRING" id="1050174.CEPID_08660"/>
<dbReference type="PATRIC" id="fig|1050174.4.peg.1745"/>
<dbReference type="EMBL" id="CP011541">
    <property type="protein sequence ID" value="AKK03582.1"/>
    <property type="molecule type" value="Genomic_DNA"/>
</dbReference>
<protein>
    <submittedName>
        <fullName evidence="2">Putative TIGR02391 family protein</fullName>
    </submittedName>
</protein>
<dbReference type="InterPro" id="IPR012654">
    <property type="entry name" value="CHP02391"/>
</dbReference>
<evidence type="ECO:0000259" key="1">
    <source>
        <dbReference type="Pfam" id="PF09509"/>
    </source>
</evidence>
<dbReference type="Proteomes" id="UP000035368">
    <property type="component" value="Chromosome"/>
</dbReference>
<reference evidence="2 3" key="1">
    <citation type="submission" date="2015-05" db="EMBL/GenBank/DDBJ databases">
        <title>Complete genome sequence of Corynebacterium epidermidicanis DSM 45586, isolated from the skin of a dog suffering from pruritus.</title>
        <authorList>
            <person name="Ruckert C."/>
            <person name="Albersmeier A."/>
            <person name="Winkler A."/>
            <person name="Tauch A."/>
        </authorList>
    </citation>
    <scope>NUCLEOTIDE SEQUENCE [LARGE SCALE GENOMIC DNA]</scope>
    <source>
        <strain evidence="2 3">DSM 45586</strain>
    </source>
</reference>
<proteinExistence type="predicted"/>
<dbReference type="Pfam" id="PF09509">
    <property type="entry name" value="Hypoth_Ymh"/>
    <property type="match status" value="1"/>
</dbReference>
<dbReference type="NCBIfam" id="TIGR02391">
    <property type="entry name" value="hypoth_ymh"/>
    <property type="match status" value="1"/>
</dbReference>
<sequence>MQQGLCRPPVRCLANAIKEIDSKSMSTPSFPSATLTSLAKAIGDTENGLTGGEIEQLLHQLNMYDPGEITKWRRLVAAFDHSQRTRGNADRVITFLVRAFAPARYVHNPELFDIRRRLINPVLVLHGLKVNDEGGIARTKGASTLMEVQRLTNTVREELNRRGTHKEVLAYCEEEILRHGYLHAVLEASKSVFQRLRDMTGLGIDGSALADAALSTKSGILAINSLNTETEQNEQNGLCNLVKSIGGLYRNPTAHDPRLNRIVTETELYEALSLLSYVHRRLDDATLRA</sequence>
<gene>
    <name evidence="2" type="ORF">CEPID_08660</name>
</gene>
<name>A0A0G3GXJ8_9CORY</name>
<organism evidence="2 3">
    <name type="scientific">Corynebacterium epidermidicanis</name>
    <dbReference type="NCBI Taxonomy" id="1050174"/>
    <lineage>
        <taxon>Bacteria</taxon>
        <taxon>Bacillati</taxon>
        <taxon>Actinomycetota</taxon>
        <taxon>Actinomycetes</taxon>
        <taxon>Mycobacteriales</taxon>
        <taxon>Corynebacteriaceae</taxon>
        <taxon>Corynebacterium</taxon>
    </lineage>
</organism>
<accession>A0A0G3GXJ8</accession>
<dbReference type="AlphaFoldDB" id="A0A0G3GXJ8"/>
<keyword evidence="3" id="KW-1185">Reference proteome</keyword>